<proteinExistence type="predicted"/>
<keyword evidence="3" id="KW-1185">Reference proteome</keyword>
<organism evidence="2 3">
    <name type="scientific">Halorubellus litoreus</name>
    <dbReference type="NCBI Taxonomy" id="755308"/>
    <lineage>
        <taxon>Archaea</taxon>
        <taxon>Methanobacteriati</taxon>
        <taxon>Methanobacteriota</taxon>
        <taxon>Stenosarchaea group</taxon>
        <taxon>Halobacteria</taxon>
        <taxon>Halobacteriales</taxon>
        <taxon>Halorubellaceae</taxon>
        <taxon>Halorubellus</taxon>
    </lineage>
</organism>
<feature type="transmembrane region" description="Helical" evidence="1">
    <location>
        <begin position="20"/>
        <end position="41"/>
    </location>
</feature>
<dbReference type="EMBL" id="JBHSXN010000005">
    <property type="protein sequence ID" value="MFC6955134.1"/>
    <property type="molecule type" value="Genomic_DNA"/>
</dbReference>
<reference evidence="2 3" key="1">
    <citation type="journal article" date="2019" name="Int. J. Syst. Evol. Microbiol.">
        <title>The Global Catalogue of Microorganisms (GCM) 10K type strain sequencing project: providing services to taxonomists for standard genome sequencing and annotation.</title>
        <authorList>
            <consortium name="The Broad Institute Genomics Platform"/>
            <consortium name="The Broad Institute Genome Sequencing Center for Infectious Disease"/>
            <person name="Wu L."/>
            <person name="Ma J."/>
        </authorList>
    </citation>
    <scope>NUCLEOTIDE SEQUENCE [LARGE SCALE GENOMIC DNA]</scope>
    <source>
        <strain evidence="2 3">GX26</strain>
    </source>
</reference>
<dbReference type="Pfam" id="PF23928">
    <property type="entry name" value="DUF7266"/>
    <property type="match status" value="1"/>
</dbReference>
<dbReference type="Proteomes" id="UP001596395">
    <property type="component" value="Unassembled WGS sequence"/>
</dbReference>
<keyword evidence="1" id="KW-0812">Transmembrane</keyword>
<comment type="caution">
    <text evidence="2">The sequence shown here is derived from an EMBL/GenBank/DDBJ whole genome shotgun (WGS) entry which is preliminary data.</text>
</comment>
<gene>
    <name evidence="2" type="ORF">ACFQGB_19910</name>
</gene>
<dbReference type="AlphaFoldDB" id="A0ABD5VNP2"/>
<evidence type="ECO:0000313" key="2">
    <source>
        <dbReference type="EMBL" id="MFC6955134.1"/>
    </source>
</evidence>
<dbReference type="InterPro" id="IPR055690">
    <property type="entry name" value="DUF7266"/>
</dbReference>
<accession>A0ABD5VNP2</accession>
<evidence type="ECO:0000313" key="3">
    <source>
        <dbReference type="Proteomes" id="UP001596395"/>
    </source>
</evidence>
<keyword evidence="1" id="KW-0472">Membrane</keyword>
<dbReference type="RefSeq" id="WP_336352071.1">
    <property type="nucleotide sequence ID" value="NZ_JAZAQL010000005.1"/>
</dbReference>
<name>A0ABD5VNP2_9EURY</name>
<evidence type="ECO:0000256" key="1">
    <source>
        <dbReference type="SAM" id="Phobius"/>
    </source>
</evidence>
<protein>
    <submittedName>
        <fullName evidence="2">Uncharacterized protein</fullName>
    </submittedName>
</protein>
<sequence length="183" mass="19239">MIRSNFFADDRAVSIAVTHVLTIGITTILITGLLVGGSGLLRDEKERATKTELRTIGNRMASEISSAYYSAEDAGGGTMAVRVSHPEYVAGDNYNVELREGDANCDAPGDLAPTPSDVQCLVLSTPGGVESEVVVPIDPQIDLQGSPQTVNGGSFYIVIDSSGDLTLQNDAPSPSLSPMEVRL</sequence>
<keyword evidence="1" id="KW-1133">Transmembrane helix</keyword>